<dbReference type="SUPFAM" id="SSF49265">
    <property type="entry name" value="Fibronectin type III"/>
    <property type="match status" value="1"/>
</dbReference>
<dbReference type="InterPro" id="IPR007110">
    <property type="entry name" value="Ig-like_dom"/>
</dbReference>
<dbReference type="SMART" id="SM00060">
    <property type="entry name" value="FN3"/>
    <property type="match status" value="1"/>
</dbReference>
<dbReference type="InterPro" id="IPR036116">
    <property type="entry name" value="FN3_sf"/>
</dbReference>
<dbReference type="PANTHER" id="PTHR13817">
    <property type="entry name" value="TITIN"/>
    <property type="match status" value="1"/>
</dbReference>
<dbReference type="Pfam" id="PF07679">
    <property type="entry name" value="I-set"/>
    <property type="match status" value="1"/>
</dbReference>
<accession>A0AAV4N4Z6</accession>
<dbReference type="InterPro" id="IPR036179">
    <property type="entry name" value="Ig-like_dom_sf"/>
</dbReference>
<sequence length="304" mass="33576">MSLAFTLTSRGHLGRARMFVLLEESPRFETKFRTQMVKKGDDVTLTCSVSGDPPLSITWTRDKQPLNLETEPSVTSVGRVDSALKHAWLLTCMGKTTLTSNLLSRHFFCGSKKVGSFQVTISLYPTEQPDAPREVQISETGSRLVRLSWEPPFSGNSLITKYILHIRENGKNSFLLLPEFAYFSVLSQVCVGSASSQSRNISVPGTNTSADISDLRPSTGYDVYLIAENAIGPSGAGRTFHFKTEEEVPDGPPTAVKAEAIGPDALRISWEVEKAAKYAEAQMLRGFVRLPKSIPARFRRKTNE</sequence>
<evidence type="ECO:0000313" key="4">
    <source>
        <dbReference type="EMBL" id="GIX79083.1"/>
    </source>
</evidence>
<dbReference type="InterPro" id="IPR013098">
    <property type="entry name" value="Ig_I-set"/>
</dbReference>
<dbReference type="Pfam" id="PF00041">
    <property type="entry name" value="fn3"/>
    <property type="match status" value="1"/>
</dbReference>
<dbReference type="CDD" id="cd00063">
    <property type="entry name" value="FN3"/>
    <property type="match status" value="1"/>
</dbReference>
<proteinExistence type="predicted"/>
<dbReference type="Gene3D" id="2.60.40.10">
    <property type="entry name" value="Immunoglobulins"/>
    <property type="match status" value="2"/>
</dbReference>
<dbReference type="PANTHER" id="PTHR13817:SF166">
    <property type="entry name" value="NEURONAL IGCAM-RELATED"/>
    <property type="match status" value="1"/>
</dbReference>
<evidence type="ECO:0000259" key="3">
    <source>
        <dbReference type="PROSITE" id="PS50853"/>
    </source>
</evidence>
<feature type="domain" description="Fibronectin type-III" evidence="3">
    <location>
        <begin position="131"/>
        <end position="247"/>
    </location>
</feature>
<dbReference type="EMBL" id="BPLR01020466">
    <property type="protein sequence ID" value="GIX79083.1"/>
    <property type="molecule type" value="Genomic_DNA"/>
</dbReference>
<name>A0AAV4N4Z6_CAEEX</name>
<dbReference type="PROSITE" id="PS50853">
    <property type="entry name" value="FN3"/>
    <property type="match status" value="1"/>
</dbReference>
<dbReference type="GO" id="GO:0009653">
    <property type="term" value="P:anatomical structure morphogenesis"/>
    <property type="evidence" value="ECO:0007669"/>
    <property type="project" value="UniProtKB-ARBA"/>
</dbReference>
<feature type="domain" description="Ig-like" evidence="2">
    <location>
        <begin position="26"/>
        <end position="104"/>
    </location>
</feature>
<evidence type="ECO:0000259" key="2">
    <source>
        <dbReference type="PROSITE" id="PS50835"/>
    </source>
</evidence>
<dbReference type="InterPro" id="IPR050964">
    <property type="entry name" value="Striated_Muscle_Regulatory"/>
</dbReference>
<dbReference type="PROSITE" id="PS50835">
    <property type="entry name" value="IG_LIKE"/>
    <property type="match status" value="1"/>
</dbReference>
<keyword evidence="1" id="KW-0677">Repeat</keyword>
<protein>
    <submittedName>
        <fullName evidence="4">Down syndrome cell adhesion molecule-like protein Dscam2</fullName>
    </submittedName>
</protein>
<reference evidence="4 5" key="1">
    <citation type="submission" date="2021-06" db="EMBL/GenBank/DDBJ databases">
        <title>Caerostris extrusa draft genome.</title>
        <authorList>
            <person name="Kono N."/>
            <person name="Arakawa K."/>
        </authorList>
    </citation>
    <scope>NUCLEOTIDE SEQUENCE [LARGE SCALE GENOMIC DNA]</scope>
</reference>
<dbReference type="InterPro" id="IPR003961">
    <property type="entry name" value="FN3_dom"/>
</dbReference>
<dbReference type="Proteomes" id="UP001054945">
    <property type="component" value="Unassembled WGS sequence"/>
</dbReference>
<gene>
    <name evidence="4" type="primary">Dscam2_51</name>
    <name evidence="4" type="ORF">CEXT_322511</name>
</gene>
<dbReference type="SUPFAM" id="SSF48726">
    <property type="entry name" value="Immunoglobulin"/>
    <property type="match status" value="1"/>
</dbReference>
<keyword evidence="5" id="KW-1185">Reference proteome</keyword>
<evidence type="ECO:0000313" key="5">
    <source>
        <dbReference type="Proteomes" id="UP001054945"/>
    </source>
</evidence>
<dbReference type="AlphaFoldDB" id="A0AAV4N4Z6"/>
<comment type="caution">
    <text evidence="4">The sequence shown here is derived from an EMBL/GenBank/DDBJ whole genome shotgun (WGS) entry which is preliminary data.</text>
</comment>
<dbReference type="GO" id="GO:0030154">
    <property type="term" value="P:cell differentiation"/>
    <property type="evidence" value="ECO:0007669"/>
    <property type="project" value="UniProtKB-ARBA"/>
</dbReference>
<organism evidence="4 5">
    <name type="scientific">Caerostris extrusa</name>
    <name type="common">Bark spider</name>
    <name type="synonym">Caerostris bankana</name>
    <dbReference type="NCBI Taxonomy" id="172846"/>
    <lineage>
        <taxon>Eukaryota</taxon>
        <taxon>Metazoa</taxon>
        <taxon>Ecdysozoa</taxon>
        <taxon>Arthropoda</taxon>
        <taxon>Chelicerata</taxon>
        <taxon>Arachnida</taxon>
        <taxon>Araneae</taxon>
        <taxon>Araneomorphae</taxon>
        <taxon>Entelegynae</taxon>
        <taxon>Araneoidea</taxon>
        <taxon>Araneidae</taxon>
        <taxon>Caerostris</taxon>
    </lineage>
</organism>
<dbReference type="InterPro" id="IPR013783">
    <property type="entry name" value="Ig-like_fold"/>
</dbReference>
<evidence type="ECO:0000256" key="1">
    <source>
        <dbReference type="ARBA" id="ARBA00022737"/>
    </source>
</evidence>